<dbReference type="PANTHER" id="PTHR37482:SF1">
    <property type="entry name" value="OUTER MEMBRANE PROTEIN ASSEMBLY FACTOR BAME"/>
    <property type="match status" value="1"/>
</dbReference>
<dbReference type="AlphaFoldDB" id="A0A1I1VTU0"/>
<keyword evidence="4" id="KW-0449">Lipoprotein</keyword>
<dbReference type="Gene3D" id="3.30.1450.10">
    <property type="match status" value="1"/>
</dbReference>
<sequence length="155" mass="16554">MQRTLVTTTLSLSLLVVLLGGCVHKPDIQQGNLVTPEMRDQLREGMSASQVRRVAGSPMLVDPFHPRQWVYAYRYRRDGEQVADYTLTVRFDEAGQVASIRGDVPPEGRHRELVRGSEARTTPTDPGQPVAPSSPAGGGGGAPQPGGGMPAPGTP</sequence>
<evidence type="ECO:0000313" key="8">
    <source>
        <dbReference type="Proteomes" id="UP000198611"/>
    </source>
</evidence>
<feature type="domain" description="Outer membrane protein assembly factor BamE" evidence="6">
    <location>
        <begin position="31"/>
        <end position="100"/>
    </location>
</feature>
<name>A0A1I1VTU0_9GAMM</name>
<dbReference type="InterPro" id="IPR037873">
    <property type="entry name" value="BamE-like"/>
</dbReference>
<feature type="region of interest" description="Disordered" evidence="5">
    <location>
        <begin position="100"/>
        <end position="155"/>
    </location>
</feature>
<dbReference type="HAMAP" id="MF_00925">
    <property type="entry name" value="OM_assembly_BamE"/>
    <property type="match status" value="1"/>
</dbReference>
<dbReference type="GO" id="GO:1990063">
    <property type="term" value="C:Bam protein complex"/>
    <property type="evidence" value="ECO:0007669"/>
    <property type="project" value="TreeGrafter"/>
</dbReference>
<comment type="function">
    <text evidence="4">Part of the outer membrane protein assembly complex, which is involved in assembly and insertion of beta-barrel proteins into the outer membrane.</text>
</comment>
<comment type="similarity">
    <text evidence="4">Belongs to the BamE family.</text>
</comment>
<evidence type="ECO:0000256" key="2">
    <source>
        <dbReference type="ARBA" id="ARBA00023136"/>
    </source>
</evidence>
<proteinExistence type="inferred from homology"/>
<reference evidence="7 8" key="1">
    <citation type="submission" date="2016-10" db="EMBL/GenBank/DDBJ databases">
        <authorList>
            <person name="de Groot N.N."/>
        </authorList>
    </citation>
    <scope>NUCLEOTIDE SEQUENCE [LARGE SCALE GENOMIC DNA]</scope>
    <source>
        <strain evidence="7 8">HL3</strain>
    </source>
</reference>
<keyword evidence="4" id="KW-0564">Palmitate</keyword>
<dbReference type="EMBL" id="FOMJ01000010">
    <property type="protein sequence ID" value="SFD86139.1"/>
    <property type="molecule type" value="Genomic_DNA"/>
</dbReference>
<dbReference type="RefSeq" id="WP_093429087.1">
    <property type="nucleotide sequence ID" value="NZ_FOMJ01000010.1"/>
</dbReference>
<dbReference type="GO" id="GO:0030674">
    <property type="term" value="F:protein-macromolecule adaptor activity"/>
    <property type="evidence" value="ECO:0007669"/>
    <property type="project" value="TreeGrafter"/>
</dbReference>
<dbReference type="STRING" id="1123397.SAMN05660831_02478"/>
<organism evidence="7 8">
    <name type="scientific">Thiohalospira halophila DSM 15071</name>
    <dbReference type="NCBI Taxonomy" id="1123397"/>
    <lineage>
        <taxon>Bacteria</taxon>
        <taxon>Pseudomonadati</taxon>
        <taxon>Pseudomonadota</taxon>
        <taxon>Gammaproteobacteria</taxon>
        <taxon>Thiohalospirales</taxon>
        <taxon>Thiohalospiraceae</taxon>
        <taxon>Thiohalospira</taxon>
    </lineage>
</organism>
<comment type="subunit">
    <text evidence="4">Part of the Bam complex.</text>
</comment>
<evidence type="ECO:0000256" key="5">
    <source>
        <dbReference type="SAM" id="MobiDB-lite"/>
    </source>
</evidence>
<evidence type="ECO:0000256" key="3">
    <source>
        <dbReference type="ARBA" id="ARBA00023237"/>
    </source>
</evidence>
<accession>A0A1I1VTU0</accession>
<dbReference type="PANTHER" id="PTHR37482">
    <property type="entry name" value="OUTER MEMBRANE PROTEIN ASSEMBLY FACTOR BAME"/>
    <property type="match status" value="1"/>
</dbReference>
<dbReference type="InterPro" id="IPR026592">
    <property type="entry name" value="BamE"/>
</dbReference>
<evidence type="ECO:0000256" key="4">
    <source>
        <dbReference type="HAMAP-Rule" id="MF_00925"/>
    </source>
</evidence>
<keyword evidence="2 4" id="KW-0472">Membrane</keyword>
<keyword evidence="1 4" id="KW-0732">Signal</keyword>
<keyword evidence="8" id="KW-1185">Reference proteome</keyword>
<comment type="subcellular location">
    <subcellularLocation>
        <location evidence="4">Cell outer membrane</location>
        <topology evidence="4">Lipid-anchor</topology>
    </subcellularLocation>
</comment>
<dbReference type="InterPro" id="IPR007450">
    <property type="entry name" value="BamE_dom"/>
</dbReference>
<evidence type="ECO:0000313" key="7">
    <source>
        <dbReference type="EMBL" id="SFD86139.1"/>
    </source>
</evidence>
<feature type="compositionally biased region" description="Basic and acidic residues" evidence="5">
    <location>
        <begin position="104"/>
        <end position="118"/>
    </location>
</feature>
<feature type="compositionally biased region" description="Gly residues" evidence="5">
    <location>
        <begin position="136"/>
        <end position="155"/>
    </location>
</feature>
<evidence type="ECO:0000256" key="1">
    <source>
        <dbReference type="ARBA" id="ARBA00022729"/>
    </source>
</evidence>
<dbReference type="PROSITE" id="PS51257">
    <property type="entry name" value="PROKAR_LIPOPROTEIN"/>
    <property type="match status" value="1"/>
</dbReference>
<dbReference type="OrthoDB" id="9808250at2"/>
<gene>
    <name evidence="4" type="primary">bamE</name>
    <name evidence="7" type="ORF">SAMN05660831_02478</name>
</gene>
<evidence type="ECO:0000259" key="6">
    <source>
        <dbReference type="Pfam" id="PF04355"/>
    </source>
</evidence>
<dbReference type="Proteomes" id="UP000198611">
    <property type="component" value="Unassembled WGS sequence"/>
</dbReference>
<dbReference type="GO" id="GO:0051205">
    <property type="term" value="P:protein insertion into membrane"/>
    <property type="evidence" value="ECO:0007669"/>
    <property type="project" value="UniProtKB-UniRule"/>
</dbReference>
<keyword evidence="3 4" id="KW-0998">Cell outer membrane</keyword>
<protein>
    <recommendedName>
        <fullName evidence="4">Outer membrane protein assembly factor BamE</fullName>
    </recommendedName>
</protein>
<dbReference type="Pfam" id="PF04355">
    <property type="entry name" value="BamE"/>
    <property type="match status" value="1"/>
</dbReference>
<dbReference type="GO" id="GO:0043165">
    <property type="term" value="P:Gram-negative-bacterium-type cell outer membrane assembly"/>
    <property type="evidence" value="ECO:0007669"/>
    <property type="project" value="UniProtKB-UniRule"/>
</dbReference>